<feature type="non-terminal residue" evidence="1">
    <location>
        <position position="51"/>
    </location>
</feature>
<organism evidence="1 2">
    <name type="scientific">Candidatus Methylumidiphilus alinenensis</name>
    <dbReference type="NCBI Taxonomy" id="2202197"/>
    <lineage>
        <taxon>Bacteria</taxon>
        <taxon>Pseudomonadati</taxon>
        <taxon>Pseudomonadota</taxon>
        <taxon>Gammaproteobacteria</taxon>
        <taxon>Methylococcales</taxon>
        <taxon>Candidatus Methylumidiphilus</taxon>
    </lineage>
</organism>
<dbReference type="EMBL" id="QJPH01000278">
    <property type="protein sequence ID" value="PZN80805.1"/>
    <property type="molecule type" value="Genomic_DNA"/>
</dbReference>
<dbReference type="Proteomes" id="UP000249396">
    <property type="component" value="Unassembled WGS sequence"/>
</dbReference>
<name>A0A2W4R9G9_9GAMM</name>
<evidence type="ECO:0000313" key="2">
    <source>
        <dbReference type="Proteomes" id="UP000249396"/>
    </source>
</evidence>
<proteinExistence type="predicted"/>
<accession>A0A2W4R9G9</accession>
<protein>
    <submittedName>
        <fullName evidence="1">Integrase</fullName>
    </submittedName>
</protein>
<comment type="caution">
    <text evidence="1">The sequence shown here is derived from an EMBL/GenBank/DDBJ whole genome shotgun (WGS) entry which is preliminary data.</text>
</comment>
<gene>
    <name evidence="1" type="ORF">DM484_09545</name>
</gene>
<reference evidence="1 2" key="1">
    <citation type="journal article" date="2018" name="Aquat. Microb. Ecol.">
        <title>Gammaproteobacterial methanotrophs dominate.</title>
        <authorList>
            <person name="Rissanen A.J."/>
            <person name="Saarenheimo J."/>
            <person name="Tiirola M."/>
            <person name="Peura S."/>
            <person name="Aalto S.L."/>
            <person name="Karvinen A."/>
            <person name="Nykanen H."/>
        </authorList>
    </citation>
    <scope>NUCLEOTIDE SEQUENCE [LARGE SCALE GENOMIC DNA]</scope>
    <source>
        <strain evidence="1">AMbin10</strain>
    </source>
</reference>
<dbReference type="AlphaFoldDB" id="A0A2W4R9G9"/>
<sequence length="51" mass="5893">MESSLSPNIKNFEQNYQTHLKRLKLNGMQPKTIEAYSLAVRRAGGYFGYQI</sequence>
<evidence type="ECO:0000313" key="1">
    <source>
        <dbReference type="EMBL" id="PZN80805.1"/>
    </source>
</evidence>